<dbReference type="HOGENOM" id="CLU_2687389_0_0_1"/>
<reference evidence="2" key="1">
    <citation type="journal article" date="2014" name="Nat. Commun.">
        <title>Genomic adaptations of the halophilic Dead Sea filamentous fungus Eurotium rubrum.</title>
        <authorList>
            <person name="Kis-Papo T."/>
            <person name="Weig A.R."/>
            <person name="Riley R."/>
            <person name="Persoh D."/>
            <person name="Salamov A."/>
            <person name="Sun H."/>
            <person name="Lipzen A."/>
            <person name="Wasser S.P."/>
            <person name="Rambold G."/>
            <person name="Grigoriev I.V."/>
            <person name="Nevo E."/>
        </authorList>
    </citation>
    <scope>NUCLEOTIDE SEQUENCE [LARGE SCALE GENOMIC DNA]</scope>
    <source>
        <strain evidence="2">CBS 135680</strain>
    </source>
</reference>
<proteinExistence type="predicted"/>
<evidence type="ECO:0000313" key="2">
    <source>
        <dbReference type="Proteomes" id="UP000019804"/>
    </source>
</evidence>
<protein>
    <submittedName>
        <fullName evidence="1">Uncharacterized protein</fullName>
    </submittedName>
</protein>
<dbReference type="RefSeq" id="XP_040637268.1">
    <property type="nucleotide sequence ID" value="XM_040782302.1"/>
</dbReference>
<dbReference type="AlphaFoldDB" id="A0A017SBM2"/>
<organism evidence="1 2">
    <name type="scientific">Aspergillus ruber (strain CBS 135680)</name>
    <dbReference type="NCBI Taxonomy" id="1388766"/>
    <lineage>
        <taxon>Eukaryota</taxon>
        <taxon>Fungi</taxon>
        <taxon>Dikarya</taxon>
        <taxon>Ascomycota</taxon>
        <taxon>Pezizomycotina</taxon>
        <taxon>Eurotiomycetes</taxon>
        <taxon>Eurotiomycetidae</taxon>
        <taxon>Eurotiales</taxon>
        <taxon>Aspergillaceae</taxon>
        <taxon>Aspergillus</taxon>
        <taxon>Aspergillus subgen. Aspergillus</taxon>
    </lineage>
</organism>
<gene>
    <name evidence="1" type="ORF">EURHEDRAFT_413981</name>
</gene>
<keyword evidence="2" id="KW-1185">Reference proteome</keyword>
<name>A0A017SBM2_ASPRC</name>
<dbReference type="GeneID" id="63697426"/>
<dbReference type="EMBL" id="KK088430">
    <property type="protein sequence ID" value="EYE93580.1"/>
    <property type="molecule type" value="Genomic_DNA"/>
</dbReference>
<accession>A0A017SBM2</accession>
<dbReference type="OrthoDB" id="4850726at2759"/>
<dbReference type="Proteomes" id="UP000019804">
    <property type="component" value="Unassembled WGS sequence"/>
</dbReference>
<sequence>MRQYIRGKWEEMKHKTSSPMPSLTYSPLPPVYTTRMVRLLPHEDKNASIECEISIYGLSEAGGREHLYETLFYA</sequence>
<evidence type="ECO:0000313" key="1">
    <source>
        <dbReference type="EMBL" id="EYE93580.1"/>
    </source>
</evidence>
<dbReference type="STRING" id="1388766.A0A017SBM2"/>